<evidence type="ECO:0000313" key="2">
    <source>
        <dbReference type="EMBL" id="TCM82641.1"/>
    </source>
</evidence>
<organism evidence="2 3">
    <name type="scientific">Rhodovulum steppense</name>
    <dbReference type="NCBI Taxonomy" id="540251"/>
    <lineage>
        <taxon>Bacteria</taxon>
        <taxon>Pseudomonadati</taxon>
        <taxon>Pseudomonadota</taxon>
        <taxon>Alphaproteobacteria</taxon>
        <taxon>Rhodobacterales</taxon>
        <taxon>Paracoccaceae</taxon>
        <taxon>Rhodovulum</taxon>
    </lineage>
</organism>
<dbReference type="GO" id="GO:0005737">
    <property type="term" value="C:cytoplasm"/>
    <property type="evidence" value="ECO:0007669"/>
    <property type="project" value="TreeGrafter"/>
</dbReference>
<dbReference type="CDD" id="cd05930">
    <property type="entry name" value="A_NRPS"/>
    <property type="match status" value="1"/>
</dbReference>
<feature type="domain" description="AMP-dependent synthetase/ligase" evidence="1">
    <location>
        <begin position="24"/>
        <end position="374"/>
    </location>
</feature>
<dbReference type="PANTHER" id="PTHR45527:SF1">
    <property type="entry name" value="FATTY ACID SYNTHASE"/>
    <property type="match status" value="1"/>
</dbReference>
<dbReference type="InterPro" id="IPR000873">
    <property type="entry name" value="AMP-dep_synth/lig_dom"/>
</dbReference>
<dbReference type="AlphaFoldDB" id="A0A4R1YTE7"/>
<dbReference type="InterPro" id="IPR042099">
    <property type="entry name" value="ANL_N_sf"/>
</dbReference>
<dbReference type="EMBL" id="SLVM01000015">
    <property type="protein sequence ID" value="TCM82641.1"/>
    <property type="molecule type" value="Genomic_DNA"/>
</dbReference>
<evidence type="ECO:0000259" key="1">
    <source>
        <dbReference type="Pfam" id="PF00501"/>
    </source>
</evidence>
<dbReference type="PANTHER" id="PTHR45527">
    <property type="entry name" value="NONRIBOSOMAL PEPTIDE SYNTHETASE"/>
    <property type="match status" value="1"/>
</dbReference>
<dbReference type="Gene3D" id="3.30.300.30">
    <property type="match status" value="1"/>
</dbReference>
<protein>
    <submittedName>
        <fullName evidence="2">Amino acid adenylation domain-containing protein</fullName>
    </submittedName>
</protein>
<dbReference type="SUPFAM" id="SSF47336">
    <property type="entry name" value="ACP-like"/>
    <property type="match status" value="1"/>
</dbReference>
<name>A0A4R1YTE7_9RHOB</name>
<comment type="caution">
    <text evidence="2">The sequence shown here is derived from an EMBL/GenBank/DDBJ whole genome shotgun (WGS) entry which is preliminary data.</text>
</comment>
<dbReference type="PROSITE" id="PS00455">
    <property type="entry name" value="AMP_BINDING"/>
    <property type="match status" value="1"/>
</dbReference>
<dbReference type="Gene3D" id="1.10.1200.10">
    <property type="entry name" value="ACP-like"/>
    <property type="match status" value="1"/>
</dbReference>
<keyword evidence="3" id="KW-1185">Reference proteome</keyword>
<accession>A0A4R1YTE7</accession>
<proteinExistence type="predicted"/>
<dbReference type="SUPFAM" id="SSF56801">
    <property type="entry name" value="Acetyl-CoA synthetase-like"/>
    <property type="match status" value="1"/>
</dbReference>
<evidence type="ECO:0000313" key="3">
    <source>
        <dbReference type="Proteomes" id="UP000295277"/>
    </source>
</evidence>
<dbReference type="Proteomes" id="UP000295277">
    <property type="component" value="Unassembled WGS sequence"/>
</dbReference>
<gene>
    <name evidence="2" type="ORF">EV216_1154</name>
</gene>
<dbReference type="NCBIfam" id="TIGR01733">
    <property type="entry name" value="AA-adenyl-dom"/>
    <property type="match status" value="1"/>
</dbReference>
<dbReference type="Gene3D" id="3.40.50.12780">
    <property type="entry name" value="N-terminal domain of ligase-like"/>
    <property type="match status" value="1"/>
</dbReference>
<sequence length="910" mass="97905">MDPAPISHIATRLRGHLCQSSTVPALEVAGHVWSYGQLGAAVAQLAARLPQSAPGESQPVTAVMVQREASAFIGILAAHLCGHAFVPLNVAHPAARSARVLELSGAGRVICGDLAADRLDSILAHLSKSPARPEIIACGERPVDYADATSDVLPRLPEVEPEALAYILFTSGSTGTPKGVAVSWANLAAYLDATETVFPARPGDRHSQTFDLNFDLAIHDVLVAFSRGATLVVPSDRDFNRIGDWLREAAITCWFSVPTLGFQMRMQGALEPGAFTSLRSVLFCGEPLPAHLAAEWRAAAPNASVENWYGPTEATIACARFVLGEAPVGGETVPIGRAFPGSGLRVLDTTRRPLPSGHAGDLYITGRQLAQGYLNDPGRTRAAFVTLDDGTRAYRTGDRALMRADGHVVFLGREDSQIKLRGHRIELGEVEAALRRATDGAHVAVLPWPGGGAGTRALIGAVEGPYDTDRVMERLVADLPDYMRPAEVVARPAFPRNASGKLDRKALAAEIAADQALPEGEVPEDPVAAALLDAVRTAAPAISPARAMSADSLLEGGMDSLAFIAFTILLEDRFGLKLDQDGVVRLAEMSFADIVQLLRRHARGTGPGACLGAWMRTLVARFSLLVRKPRVRLIRTNQFAERFPRLLDRADAHLVVAVGSSGVFRSFDPQAFERAWPRPDGPILAVNAGLPAVSPKGLALVARFIRDECRVRGMRLRLCLWELDPLHISTDPPAGDVNLAPSDLRPGTRRTLPQVASEFDWSLEARGAWLADPDQPVERRRPNWARARDRGVADAFNGALTIDRARLDDWIHGARMLADISDRLLVYIHPPDPAMIAEAAPPEGPDRLAELLDEITDGLGIEVLDWRDFDLGPADFMDINHVNAVRGRARLSAQLAIRAAARIAAKGEGA</sequence>
<dbReference type="GO" id="GO:0043041">
    <property type="term" value="P:amino acid activation for nonribosomal peptide biosynthetic process"/>
    <property type="evidence" value="ECO:0007669"/>
    <property type="project" value="TreeGrafter"/>
</dbReference>
<reference evidence="2 3" key="1">
    <citation type="submission" date="2019-03" db="EMBL/GenBank/DDBJ databases">
        <title>Genomic Encyclopedia of Type Strains, Phase IV (KMG-IV): sequencing the most valuable type-strain genomes for metagenomic binning, comparative biology and taxonomic classification.</title>
        <authorList>
            <person name="Goeker M."/>
        </authorList>
    </citation>
    <scope>NUCLEOTIDE SEQUENCE [LARGE SCALE GENOMIC DNA]</scope>
    <source>
        <strain evidence="2 3">DSM 21153</strain>
    </source>
</reference>
<dbReference type="InterPro" id="IPR010071">
    <property type="entry name" value="AA_adenyl_dom"/>
</dbReference>
<dbReference type="GO" id="GO:0031177">
    <property type="term" value="F:phosphopantetheine binding"/>
    <property type="evidence" value="ECO:0007669"/>
    <property type="project" value="TreeGrafter"/>
</dbReference>
<dbReference type="InterPro" id="IPR020845">
    <property type="entry name" value="AMP-binding_CS"/>
</dbReference>
<dbReference type="OrthoDB" id="9803968at2"/>
<dbReference type="InterPro" id="IPR045851">
    <property type="entry name" value="AMP-bd_C_sf"/>
</dbReference>
<dbReference type="GO" id="GO:0044550">
    <property type="term" value="P:secondary metabolite biosynthetic process"/>
    <property type="evidence" value="ECO:0007669"/>
    <property type="project" value="TreeGrafter"/>
</dbReference>
<dbReference type="Pfam" id="PF00501">
    <property type="entry name" value="AMP-binding"/>
    <property type="match status" value="1"/>
</dbReference>
<dbReference type="InterPro" id="IPR036736">
    <property type="entry name" value="ACP-like_sf"/>
</dbReference>